<reference evidence="1" key="1">
    <citation type="submission" date="2020-11" db="EMBL/GenBank/DDBJ databases">
        <authorList>
            <consortium name="DOE Joint Genome Institute"/>
            <person name="Ahrendt S."/>
            <person name="Riley R."/>
            <person name="Andreopoulos W."/>
            <person name="Labutti K."/>
            <person name="Pangilinan J."/>
            <person name="Ruiz-Duenas F.J."/>
            <person name="Barrasa J.M."/>
            <person name="Sanchez-Garcia M."/>
            <person name="Camarero S."/>
            <person name="Miyauchi S."/>
            <person name="Serrano A."/>
            <person name="Linde D."/>
            <person name="Babiker R."/>
            <person name="Drula E."/>
            <person name="Ayuso-Fernandez I."/>
            <person name="Pacheco R."/>
            <person name="Padilla G."/>
            <person name="Ferreira P."/>
            <person name="Barriuso J."/>
            <person name="Kellner H."/>
            <person name="Castanera R."/>
            <person name="Alfaro M."/>
            <person name="Ramirez L."/>
            <person name="Pisabarro A.G."/>
            <person name="Kuo A."/>
            <person name="Tritt A."/>
            <person name="Lipzen A."/>
            <person name="He G."/>
            <person name="Yan M."/>
            <person name="Ng V."/>
            <person name="Cullen D."/>
            <person name="Martin F."/>
            <person name="Rosso M.-N."/>
            <person name="Henrissat B."/>
            <person name="Hibbett D."/>
            <person name="Martinez A.T."/>
            <person name="Grigoriev I.V."/>
        </authorList>
    </citation>
    <scope>NUCLEOTIDE SEQUENCE</scope>
    <source>
        <strain evidence="1">AH 40177</strain>
    </source>
</reference>
<evidence type="ECO:0000313" key="2">
    <source>
        <dbReference type="Proteomes" id="UP000772434"/>
    </source>
</evidence>
<dbReference type="AlphaFoldDB" id="A0A9P5PGX4"/>
<evidence type="ECO:0000313" key="1">
    <source>
        <dbReference type="EMBL" id="KAF9062472.1"/>
    </source>
</evidence>
<dbReference type="EMBL" id="JADNRY010000171">
    <property type="protein sequence ID" value="KAF9062472.1"/>
    <property type="molecule type" value="Genomic_DNA"/>
</dbReference>
<organism evidence="1 2">
    <name type="scientific">Rhodocollybia butyracea</name>
    <dbReference type="NCBI Taxonomy" id="206335"/>
    <lineage>
        <taxon>Eukaryota</taxon>
        <taxon>Fungi</taxon>
        <taxon>Dikarya</taxon>
        <taxon>Basidiomycota</taxon>
        <taxon>Agaricomycotina</taxon>
        <taxon>Agaricomycetes</taxon>
        <taxon>Agaricomycetidae</taxon>
        <taxon>Agaricales</taxon>
        <taxon>Marasmiineae</taxon>
        <taxon>Omphalotaceae</taxon>
        <taxon>Rhodocollybia</taxon>
    </lineage>
</organism>
<proteinExistence type="predicted"/>
<accession>A0A9P5PGX4</accession>
<sequence length="51" mass="5244">QICTCTGLAAVDLANTKYSKGFCATGVGMITCGRHEIVLANGVGDLQKGEK</sequence>
<protein>
    <submittedName>
        <fullName evidence="1">Uncharacterized protein</fullName>
    </submittedName>
</protein>
<dbReference type="InterPro" id="IPR040521">
    <property type="entry name" value="KDZ"/>
</dbReference>
<dbReference type="Proteomes" id="UP000772434">
    <property type="component" value="Unassembled WGS sequence"/>
</dbReference>
<comment type="caution">
    <text evidence="1">The sequence shown here is derived from an EMBL/GenBank/DDBJ whole genome shotgun (WGS) entry which is preliminary data.</text>
</comment>
<dbReference type="Pfam" id="PF18758">
    <property type="entry name" value="KDZ"/>
    <property type="match status" value="1"/>
</dbReference>
<keyword evidence="2" id="KW-1185">Reference proteome</keyword>
<dbReference type="OrthoDB" id="3192989at2759"/>
<name>A0A9P5PGX4_9AGAR</name>
<gene>
    <name evidence="1" type="ORF">BDP27DRAFT_1233550</name>
</gene>
<feature type="non-terminal residue" evidence="1">
    <location>
        <position position="1"/>
    </location>
</feature>